<dbReference type="InterPro" id="IPR036291">
    <property type="entry name" value="NAD(P)-bd_dom_sf"/>
</dbReference>
<evidence type="ECO:0000256" key="2">
    <source>
        <dbReference type="ARBA" id="ARBA00023002"/>
    </source>
</evidence>
<dbReference type="InterPro" id="IPR002347">
    <property type="entry name" value="SDR_fam"/>
</dbReference>
<dbReference type="InterPro" id="IPR020904">
    <property type="entry name" value="Sc_DH/Rdtase_CS"/>
</dbReference>
<dbReference type="PRINTS" id="PR00081">
    <property type="entry name" value="GDHRDH"/>
</dbReference>
<gene>
    <name evidence="3" type="ORF">FNB15_13010</name>
</gene>
<dbReference type="OrthoDB" id="9786360at2"/>
<comment type="similarity">
    <text evidence="1">Belongs to the short-chain dehydrogenases/reductases (SDR) family.</text>
</comment>
<dbReference type="EMBL" id="CP041636">
    <property type="protein sequence ID" value="QDO98134.1"/>
    <property type="molecule type" value="Genomic_DNA"/>
</dbReference>
<dbReference type="KEGG" id="fer:FNB15_13010"/>
<evidence type="ECO:0000313" key="3">
    <source>
        <dbReference type="EMBL" id="QDO98134.1"/>
    </source>
</evidence>
<dbReference type="PANTHER" id="PTHR43639:SF1">
    <property type="entry name" value="SHORT-CHAIN DEHYDROGENASE_REDUCTASE FAMILY PROTEIN"/>
    <property type="match status" value="1"/>
</dbReference>
<dbReference type="Gene3D" id="3.40.50.720">
    <property type="entry name" value="NAD(P)-binding Rossmann-like Domain"/>
    <property type="match status" value="1"/>
</dbReference>
<dbReference type="AlphaFoldDB" id="A0A516H2Y2"/>
<accession>A0A516H2Y2</accession>
<reference evidence="3 4" key="1">
    <citation type="submission" date="2019-07" db="EMBL/GenBank/DDBJ databases">
        <title>Genome sequencing for Ferrovibrio sp. K5.</title>
        <authorList>
            <person name="Park S.-J."/>
        </authorList>
    </citation>
    <scope>NUCLEOTIDE SEQUENCE [LARGE SCALE GENOMIC DNA]</scope>
    <source>
        <strain evidence="3 4">K5</strain>
    </source>
</reference>
<keyword evidence="4" id="KW-1185">Reference proteome</keyword>
<dbReference type="GO" id="GO:0016491">
    <property type="term" value="F:oxidoreductase activity"/>
    <property type="evidence" value="ECO:0007669"/>
    <property type="project" value="UniProtKB-KW"/>
</dbReference>
<proteinExistence type="inferred from homology"/>
<dbReference type="PANTHER" id="PTHR43639">
    <property type="entry name" value="OXIDOREDUCTASE, SHORT-CHAIN DEHYDROGENASE/REDUCTASE FAMILY (AFU_ORTHOLOGUE AFUA_5G02870)"/>
    <property type="match status" value="1"/>
</dbReference>
<dbReference type="RefSeq" id="WP_144069115.1">
    <property type="nucleotide sequence ID" value="NZ_CP041636.1"/>
</dbReference>
<evidence type="ECO:0000256" key="1">
    <source>
        <dbReference type="ARBA" id="ARBA00006484"/>
    </source>
</evidence>
<protein>
    <submittedName>
        <fullName evidence="3">SDR family oxidoreductase</fullName>
    </submittedName>
</protein>
<organism evidence="3 4">
    <name type="scientific">Ferrovibrio terrae</name>
    <dbReference type="NCBI Taxonomy" id="2594003"/>
    <lineage>
        <taxon>Bacteria</taxon>
        <taxon>Pseudomonadati</taxon>
        <taxon>Pseudomonadota</taxon>
        <taxon>Alphaproteobacteria</taxon>
        <taxon>Rhodospirillales</taxon>
        <taxon>Rhodospirillaceae</taxon>
        <taxon>Ferrovibrio</taxon>
    </lineage>
</organism>
<dbReference type="FunFam" id="3.40.50.720:FF:000084">
    <property type="entry name" value="Short-chain dehydrogenase reductase"/>
    <property type="match status" value="1"/>
</dbReference>
<sequence>MAVSSKAPTALVTGAGRRIGRAIALHLAGRGYRIAVHCNRSRDEADAVAREIVQTGGHAAVVQADLSDHAAVSGLVAQASAALGALSLLVNNASLFVYDHVETATEQSWDSHLDANLKAPFFLSQAFAAQLPEGTPGNIINMVDMRVWRLTPHFASYTVSKAGLWTLTQTLAMALAPHIRVNAIGPGPVLPSPHQTEDQFRKQWESTPLHRGAEPGEIAAAIGFLLDAPAVTGQMIALDGGQHLPWQQPGGPLPVARIALED</sequence>
<dbReference type="NCBIfam" id="NF006597">
    <property type="entry name" value="PRK09134.1"/>
    <property type="match status" value="1"/>
</dbReference>
<keyword evidence="2" id="KW-0560">Oxidoreductase</keyword>
<dbReference type="PRINTS" id="PR00080">
    <property type="entry name" value="SDRFAMILY"/>
</dbReference>
<dbReference type="SUPFAM" id="SSF51735">
    <property type="entry name" value="NAD(P)-binding Rossmann-fold domains"/>
    <property type="match status" value="1"/>
</dbReference>
<dbReference type="Proteomes" id="UP000317496">
    <property type="component" value="Chromosome"/>
</dbReference>
<dbReference type="Pfam" id="PF13561">
    <property type="entry name" value="adh_short_C2"/>
    <property type="match status" value="1"/>
</dbReference>
<evidence type="ECO:0000313" key="4">
    <source>
        <dbReference type="Proteomes" id="UP000317496"/>
    </source>
</evidence>
<name>A0A516H2Y2_9PROT</name>
<dbReference type="PROSITE" id="PS00061">
    <property type="entry name" value="ADH_SHORT"/>
    <property type="match status" value="1"/>
</dbReference>